<evidence type="ECO:0000313" key="1">
    <source>
        <dbReference type="EMBL" id="VEU75375.1"/>
    </source>
</evidence>
<dbReference type="RefSeq" id="WP_027122588.1">
    <property type="nucleotide sequence ID" value="NZ_LR215037.1"/>
</dbReference>
<evidence type="ECO:0000313" key="2">
    <source>
        <dbReference type="Proteomes" id="UP000290243"/>
    </source>
</evidence>
<organism evidence="1 2">
    <name type="scientific">Mycoplasmopsis maculosa</name>
    <dbReference type="NCBI Taxonomy" id="114885"/>
    <lineage>
        <taxon>Bacteria</taxon>
        <taxon>Bacillati</taxon>
        <taxon>Mycoplasmatota</taxon>
        <taxon>Mycoplasmoidales</taxon>
        <taxon>Metamycoplasmataceae</taxon>
        <taxon>Mycoplasmopsis</taxon>
    </lineage>
</organism>
<dbReference type="EMBL" id="LR215037">
    <property type="protein sequence ID" value="VEU75375.1"/>
    <property type="molecule type" value="Genomic_DNA"/>
</dbReference>
<accession>A0A449B483</accession>
<reference evidence="1 2" key="1">
    <citation type="submission" date="2019-01" db="EMBL/GenBank/DDBJ databases">
        <authorList>
            <consortium name="Pathogen Informatics"/>
        </authorList>
    </citation>
    <scope>NUCLEOTIDE SEQUENCE [LARGE SCALE GENOMIC DNA]</scope>
    <source>
        <strain evidence="1 2">NCTC10168</strain>
    </source>
</reference>
<dbReference type="OrthoDB" id="394306at2"/>
<dbReference type="Proteomes" id="UP000290243">
    <property type="component" value="Chromosome"/>
</dbReference>
<sequence>MTNYILEILKKNIEKKDQIFKHSKERINLGLKIHSYITRKIKLKEGILEVILTKYKYYDKNGKLKTCIFNKDELLEKNYKKRVDISLLEEAKNWYLTGTNLGVISNRFNISKTLISSHTKSAININDNQKDKLVKYSNFETVNKAIYLSVDDTYFHSKKDKYLVDKKRARMLNFFMLDSNKKPVFKNHIFLISNTKKILKIDDIIKQIEMVIKECYSEDFKLIILGDGATWISKLAKKLKAKYILCRFHLWQKIKVIFNNSSTLKEDLKYLNKVVGFNFRSVFFNLLMAKKYDDLTQLIYFNFENIELCLGKNRAKLLFSLCRYIHNNYDGLIEVSENNELFKNNNAEAFVSHLIKKAIKKSWCLYSLEVCILKIKANFEGAKWGLKIVLF</sequence>
<keyword evidence="2" id="KW-1185">Reference proteome</keyword>
<gene>
    <name evidence="1" type="ORF">NCTC10168_00293</name>
</gene>
<dbReference type="AlphaFoldDB" id="A0A449B483"/>
<name>A0A449B483_9BACT</name>
<dbReference type="NCBIfam" id="NF046004">
    <property type="entry name" value="ICE_Mbov_0401"/>
    <property type="match status" value="1"/>
</dbReference>
<evidence type="ECO:0008006" key="3">
    <source>
        <dbReference type="Google" id="ProtNLM"/>
    </source>
</evidence>
<proteinExistence type="predicted"/>
<protein>
    <recommendedName>
        <fullName evidence="3">Transposase</fullName>
    </recommendedName>
</protein>
<dbReference type="KEGG" id="mmau:NCTC10168_00293"/>